<reference evidence="2 3" key="1">
    <citation type="submission" date="2020-04" db="EMBL/GenBank/DDBJ databases">
        <title>Genome sequencing of novel species.</title>
        <authorList>
            <person name="Heo J."/>
            <person name="Kim S.-J."/>
            <person name="Kim J.-S."/>
            <person name="Hong S.-B."/>
            <person name="Kwon S.-W."/>
        </authorList>
    </citation>
    <scope>NUCLEOTIDE SEQUENCE [LARGE SCALE GENOMIC DNA]</scope>
    <source>
        <strain evidence="2 3">MFER-1</strain>
    </source>
</reference>
<dbReference type="InterPro" id="IPR019734">
    <property type="entry name" value="TPR_rpt"/>
</dbReference>
<dbReference type="InterPro" id="IPR011990">
    <property type="entry name" value="TPR-like_helical_dom_sf"/>
</dbReference>
<evidence type="ECO:0000259" key="1">
    <source>
        <dbReference type="Pfam" id="PF00535"/>
    </source>
</evidence>
<dbReference type="SMART" id="SM00028">
    <property type="entry name" value="TPR"/>
    <property type="match status" value="2"/>
</dbReference>
<dbReference type="EMBL" id="CP051680">
    <property type="protein sequence ID" value="QJD83454.1"/>
    <property type="molecule type" value="Genomic_DNA"/>
</dbReference>
<accession>A0A7Z2VI39</accession>
<dbReference type="SUPFAM" id="SSF48452">
    <property type="entry name" value="TPR-like"/>
    <property type="match status" value="1"/>
</dbReference>
<dbReference type="GO" id="GO:0016740">
    <property type="term" value="F:transferase activity"/>
    <property type="evidence" value="ECO:0007669"/>
    <property type="project" value="UniProtKB-KW"/>
</dbReference>
<keyword evidence="2" id="KW-0808">Transferase</keyword>
<sequence>MVTVSLCMIVRNEEKVLSRCLDSVHDLIDEIIIVDTGSTDKTKEIAARYTDKIYDRAWIDDFADARNYSFSFATMDYIMWLDADDYLKELDRAKLKALKDSLDTEVDSVVMSYHLAFDAYGNPLFMSRRNRIVKRSRQFKWYNPVHEYLHVDGNYYLTDIAVSHDRVHTDTGRNLRILEQIVKQEGEVSGRDVFYYANELADAGKNAEAVEQYLRFLEYPVEYFEDNLMACARLSACYHQLGNHDLKLSILLQSMIYDVPRADFCCSIGQCFLDQEELNKAIFWFNLALQQELPQNHFGVLNLICWTWLPHFQLCICYGLKGELDLAYEHNEKALKYLPNDENLLQNKEKLEQALQAEGG</sequence>
<dbReference type="Pfam" id="PF00535">
    <property type="entry name" value="Glycos_transf_2"/>
    <property type="match status" value="1"/>
</dbReference>
<dbReference type="PANTHER" id="PTHR43630:SF2">
    <property type="entry name" value="GLYCOSYLTRANSFERASE"/>
    <property type="match status" value="1"/>
</dbReference>
<dbReference type="Gene3D" id="3.90.550.10">
    <property type="entry name" value="Spore Coat Polysaccharide Biosynthesis Protein SpsA, Chain A"/>
    <property type="match status" value="1"/>
</dbReference>
<dbReference type="CDD" id="cd02511">
    <property type="entry name" value="Beta4Glucosyltransferase"/>
    <property type="match status" value="1"/>
</dbReference>
<dbReference type="Proteomes" id="UP000502248">
    <property type="component" value="Chromosome"/>
</dbReference>
<evidence type="ECO:0000313" key="3">
    <source>
        <dbReference type="Proteomes" id="UP000502248"/>
    </source>
</evidence>
<dbReference type="InterPro" id="IPR001173">
    <property type="entry name" value="Glyco_trans_2-like"/>
</dbReference>
<dbReference type="RefSeq" id="WP_169279746.1">
    <property type="nucleotide sequence ID" value="NZ_CP051680.1"/>
</dbReference>
<organism evidence="2 3">
    <name type="scientific">Cohnella herbarum</name>
    <dbReference type="NCBI Taxonomy" id="2728023"/>
    <lineage>
        <taxon>Bacteria</taxon>
        <taxon>Bacillati</taxon>
        <taxon>Bacillota</taxon>
        <taxon>Bacilli</taxon>
        <taxon>Bacillales</taxon>
        <taxon>Paenibacillaceae</taxon>
        <taxon>Cohnella</taxon>
    </lineage>
</organism>
<dbReference type="PANTHER" id="PTHR43630">
    <property type="entry name" value="POLY-BETA-1,6-N-ACETYL-D-GLUCOSAMINE SYNTHASE"/>
    <property type="match status" value="1"/>
</dbReference>
<dbReference type="InterPro" id="IPR029044">
    <property type="entry name" value="Nucleotide-diphossugar_trans"/>
</dbReference>
<evidence type="ECO:0000313" key="2">
    <source>
        <dbReference type="EMBL" id="QJD83454.1"/>
    </source>
</evidence>
<feature type="domain" description="Glycosyltransferase 2-like" evidence="1">
    <location>
        <begin position="5"/>
        <end position="146"/>
    </location>
</feature>
<proteinExistence type="predicted"/>
<gene>
    <name evidence="2" type="ORF">HH215_09850</name>
</gene>
<name>A0A7Z2VI39_9BACL</name>
<dbReference type="AlphaFoldDB" id="A0A7Z2VI39"/>
<dbReference type="SUPFAM" id="SSF53448">
    <property type="entry name" value="Nucleotide-diphospho-sugar transferases"/>
    <property type="match status" value="1"/>
</dbReference>
<dbReference type="Gene3D" id="1.25.40.10">
    <property type="entry name" value="Tetratricopeptide repeat domain"/>
    <property type="match status" value="1"/>
</dbReference>
<protein>
    <submittedName>
        <fullName evidence="2">Glycosyltransferase family 2 protein</fullName>
    </submittedName>
</protein>
<dbReference type="KEGG" id="cheb:HH215_09850"/>
<keyword evidence="3" id="KW-1185">Reference proteome</keyword>